<protein>
    <recommendedName>
        <fullName evidence="8">BHLH domain-containing protein</fullName>
    </recommendedName>
</protein>
<feature type="region of interest" description="Disordered" evidence="7">
    <location>
        <begin position="254"/>
        <end position="291"/>
    </location>
</feature>
<gene>
    <name evidence="9" type="ORF">AAF712_008595</name>
</gene>
<dbReference type="Proteomes" id="UP001437256">
    <property type="component" value="Unassembled WGS sequence"/>
</dbReference>
<sequence length="1047" mass="107872">MSFDITISDEGMDNQHDKNCLPRAAEEDSFRHMHGTASFIASYFPMPQSELAASGDPTGSSSATTTIDIDIDPLSAALSSMSASNGPSDPGGSVSPLSPVSAITMSALDLNQNSSSSRDQNVNINAGATGNVGQAQEGVGQSMFSLYSNGARTKSGNNTANPGLGGLGGLGSTIGAGGLGSQVLGTNMDTIQSALNGAGGGEGQATNSAGSVTQQIMLEQFRLAQLQQLQHLQAQIFQQQLALINSGALVQGVNTGSENSNTGEQSQNNSSQTRQSNSFHGLPTPGSSAELRASAPPLEFVSPMLLNYVAGEMNNASTSSHHQNHNSYDPTTSPHPQSNSSIHDGHRHPHPHPHHHQPQSTHSHSHSHSNPHSLTQTPVFGAQQDDNATNMMLDGLAPLTGRFVGTSHDNNDHGSFHHRGTSSAPAHIAFSRPHTQNENDFDISPLTSPWLGAQGSVGDGRSRIHAYNHHHPHGHQQQQQQQQSEWNPAGNKRTGSPMEEHARKSRQSPAIRATIPTEFSGANAGAAGRRNSRSSRSVNSTPLLKGSAGTSGDRSSRSRKDSLVASKPSPQSAGASSSGGNSTGGSVAHANGSTVGNSGGMGEMIQDSPSPVDLSLAMPPPNQDPSSNQSSGNNASAASNPSASMFGVGLDGMNLGFDVGSFNFGGMGSSSGASRGYNSESMPPPLMPVTPASIMNLGRAMGGIPGAVGGSNTNSGEHDVYNGFGGHSGDMGRGTDVGGRLDLPILPSSSAPTSPNIDPTGPSGNGSTGAGSTAAGRKGKAKTAKEASTTAGTGAGNGVSTRSKSAKKTAVTPSPNLKAILPGPNITIMRLLAASTSSSTTMLAPLSSPIITPTSSSTSTFPTIAVRKTSHKAAEQKRRDSLKTTFDDLRGLLPPIPLPSDATDDIGGGGGFVAGVVAAARASMLPGALPPRGPPKAGGEGPNKGVSKLQLLICGNEYIRVLKARVERRDDEIEKLRREIRKLRMQDGEGMGGDYGFLADNGEVDEDGNEEPVNLEKDLDSVEWAVVRAQSAVMSEPILEEDEGEDG</sequence>
<evidence type="ECO:0000256" key="5">
    <source>
        <dbReference type="ARBA" id="ARBA00023242"/>
    </source>
</evidence>
<comment type="caution">
    <text evidence="9">The sequence shown here is derived from an EMBL/GenBank/DDBJ whole genome shotgun (WGS) entry which is preliminary data.</text>
</comment>
<feature type="region of interest" description="Disordered" evidence="7">
    <location>
        <begin position="671"/>
        <end position="690"/>
    </location>
</feature>
<feature type="compositionally biased region" description="Gly residues" evidence="7">
    <location>
        <begin position="723"/>
        <end position="737"/>
    </location>
</feature>
<reference evidence="9 10" key="1">
    <citation type="submission" date="2024-05" db="EMBL/GenBank/DDBJ databases">
        <title>A draft genome resource for the thread blight pathogen Marasmius tenuissimus strain MS-2.</title>
        <authorList>
            <person name="Yulfo-Soto G.E."/>
            <person name="Baruah I.K."/>
            <person name="Amoako-Attah I."/>
            <person name="Bukari Y."/>
            <person name="Meinhardt L.W."/>
            <person name="Bailey B.A."/>
            <person name="Cohen S.P."/>
        </authorList>
    </citation>
    <scope>NUCLEOTIDE SEQUENCE [LARGE SCALE GENOMIC DNA]</scope>
    <source>
        <strain evidence="9 10">MS-2</strain>
    </source>
</reference>
<dbReference type="InterPro" id="IPR036638">
    <property type="entry name" value="HLH_DNA-bd_sf"/>
</dbReference>
<dbReference type="PROSITE" id="PS50888">
    <property type="entry name" value="BHLH"/>
    <property type="match status" value="1"/>
</dbReference>
<feature type="coiled-coil region" evidence="6">
    <location>
        <begin position="959"/>
        <end position="986"/>
    </location>
</feature>
<dbReference type="SUPFAM" id="SSF47459">
    <property type="entry name" value="HLH, helix-loop-helix DNA-binding domain"/>
    <property type="match status" value="1"/>
</dbReference>
<feature type="compositionally biased region" description="Polar residues" evidence="7">
    <location>
        <begin position="747"/>
        <end position="757"/>
    </location>
</feature>
<feature type="region of interest" description="Disordered" evidence="7">
    <location>
        <begin position="719"/>
        <end position="816"/>
    </location>
</feature>
<dbReference type="EMBL" id="JBBXMP010000062">
    <property type="protein sequence ID" value="KAL0064431.1"/>
    <property type="molecule type" value="Genomic_DNA"/>
</dbReference>
<name>A0ABR2ZRX6_9AGAR</name>
<keyword evidence="5" id="KW-0539">Nucleus</keyword>
<evidence type="ECO:0000256" key="3">
    <source>
        <dbReference type="ARBA" id="ARBA00023125"/>
    </source>
</evidence>
<evidence type="ECO:0000256" key="7">
    <source>
        <dbReference type="SAM" id="MobiDB-lite"/>
    </source>
</evidence>
<dbReference type="PANTHER" id="PTHR15741:SF38">
    <property type="entry name" value="BHLH DOMAIN-CONTAINING PROTEIN"/>
    <property type="match status" value="1"/>
</dbReference>
<keyword evidence="10" id="KW-1185">Reference proteome</keyword>
<feature type="compositionally biased region" description="Polar residues" evidence="7">
    <location>
        <begin position="254"/>
        <end position="264"/>
    </location>
</feature>
<feature type="region of interest" description="Disordered" evidence="7">
    <location>
        <begin position="315"/>
        <end position="379"/>
    </location>
</feature>
<keyword evidence="4" id="KW-0804">Transcription</keyword>
<dbReference type="InterPro" id="IPR052207">
    <property type="entry name" value="Max-like/E-box_TFs"/>
</dbReference>
<evidence type="ECO:0000256" key="6">
    <source>
        <dbReference type="SAM" id="Coils"/>
    </source>
</evidence>
<dbReference type="InterPro" id="IPR011598">
    <property type="entry name" value="bHLH_dom"/>
</dbReference>
<dbReference type="SMART" id="SM00353">
    <property type="entry name" value="HLH"/>
    <property type="match status" value="1"/>
</dbReference>
<feature type="compositionally biased region" description="Basic residues" evidence="7">
    <location>
        <begin position="345"/>
        <end position="369"/>
    </location>
</feature>
<evidence type="ECO:0000313" key="9">
    <source>
        <dbReference type="EMBL" id="KAL0064431.1"/>
    </source>
</evidence>
<feature type="region of interest" description="Disordered" evidence="7">
    <location>
        <begin position="112"/>
        <end position="134"/>
    </location>
</feature>
<dbReference type="Gene3D" id="4.10.280.10">
    <property type="entry name" value="Helix-loop-helix DNA-binding domain"/>
    <property type="match status" value="1"/>
</dbReference>
<feature type="region of interest" description="Disordered" evidence="7">
    <location>
        <begin position="78"/>
        <end position="98"/>
    </location>
</feature>
<evidence type="ECO:0000256" key="2">
    <source>
        <dbReference type="ARBA" id="ARBA00023015"/>
    </source>
</evidence>
<accession>A0ABR2ZRX6</accession>
<feature type="compositionally biased region" description="Low complexity" evidence="7">
    <location>
        <begin position="565"/>
        <end position="588"/>
    </location>
</feature>
<organism evidence="9 10">
    <name type="scientific">Marasmius tenuissimus</name>
    <dbReference type="NCBI Taxonomy" id="585030"/>
    <lineage>
        <taxon>Eukaryota</taxon>
        <taxon>Fungi</taxon>
        <taxon>Dikarya</taxon>
        <taxon>Basidiomycota</taxon>
        <taxon>Agaricomycotina</taxon>
        <taxon>Agaricomycetes</taxon>
        <taxon>Agaricomycetidae</taxon>
        <taxon>Agaricales</taxon>
        <taxon>Marasmiineae</taxon>
        <taxon>Marasmiaceae</taxon>
        <taxon>Marasmius</taxon>
    </lineage>
</organism>
<keyword evidence="6" id="KW-0175">Coiled coil</keyword>
<feature type="compositionally biased region" description="Polar residues" evidence="7">
    <location>
        <begin position="315"/>
        <end position="342"/>
    </location>
</feature>
<feature type="region of interest" description="Disordered" evidence="7">
    <location>
        <begin position="452"/>
        <end position="640"/>
    </location>
</feature>
<feature type="compositionally biased region" description="Low complexity" evidence="7">
    <location>
        <begin position="624"/>
        <end position="640"/>
    </location>
</feature>
<evidence type="ECO:0000259" key="8">
    <source>
        <dbReference type="PROSITE" id="PS50888"/>
    </source>
</evidence>
<feature type="domain" description="BHLH" evidence="8">
    <location>
        <begin position="866"/>
        <end position="962"/>
    </location>
</feature>
<evidence type="ECO:0000256" key="4">
    <source>
        <dbReference type="ARBA" id="ARBA00023163"/>
    </source>
</evidence>
<proteinExistence type="predicted"/>
<feature type="compositionally biased region" description="Low complexity" evidence="7">
    <location>
        <begin position="520"/>
        <end position="553"/>
    </location>
</feature>
<dbReference type="Pfam" id="PF00010">
    <property type="entry name" value="HLH"/>
    <property type="match status" value="1"/>
</dbReference>
<feature type="region of interest" description="Disordered" evidence="7">
    <location>
        <begin position="993"/>
        <end position="1017"/>
    </location>
</feature>
<comment type="subcellular location">
    <subcellularLocation>
        <location evidence="1">Nucleus</location>
    </subcellularLocation>
</comment>
<feature type="compositionally biased region" description="Basic residues" evidence="7">
    <location>
        <begin position="463"/>
        <end position="474"/>
    </location>
</feature>
<dbReference type="PANTHER" id="PTHR15741">
    <property type="entry name" value="BASIC HELIX-LOOP-HELIX ZIP TRANSCRIPTION FACTOR"/>
    <property type="match status" value="1"/>
</dbReference>
<keyword evidence="3" id="KW-0238">DNA-binding</keyword>
<feature type="compositionally biased region" description="Low complexity" evidence="7">
    <location>
        <begin position="265"/>
        <end position="278"/>
    </location>
</feature>
<dbReference type="CDD" id="cd11405">
    <property type="entry name" value="bHLHzip_MLXIP_like"/>
    <property type="match status" value="1"/>
</dbReference>
<evidence type="ECO:0000256" key="1">
    <source>
        <dbReference type="ARBA" id="ARBA00004123"/>
    </source>
</evidence>
<evidence type="ECO:0000313" key="10">
    <source>
        <dbReference type="Proteomes" id="UP001437256"/>
    </source>
</evidence>
<keyword evidence="2" id="KW-0805">Transcription regulation</keyword>